<protein>
    <submittedName>
        <fullName evidence="1">Uncharacterized protein</fullName>
    </submittedName>
</protein>
<name>A0ACC1K7W9_9FUNG</name>
<comment type="caution">
    <text evidence="1">The sequence shown here is derived from an EMBL/GenBank/DDBJ whole genome shotgun (WGS) entry which is preliminary data.</text>
</comment>
<dbReference type="Proteomes" id="UP001140234">
    <property type="component" value="Unassembled WGS sequence"/>
</dbReference>
<gene>
    <name evidence="1" type="ORF">IWQ57_000515</name>
</gene>
<evidence type="ECO:0000313" key="2">
    <source>
        <dbReference type="Proteomes" id="UP001140234"/>
    </source>
</evidence>
<reference evidence="1" key="1">
    <citation type="submission" date="2022-07" db="EMBL/GenBank/DDBJ databases">
        <title>Phylogenomic reconstructions and comparative analyses of Kickxellomycotina fungi.</title>
        <authorList>
            <person name="Reynolds N.K."/>
            <person name="Stajich J.E."/>
            <person name="Barry K."/>
            <person name="Grigoriev I.V."/>
            <person name="Crous P."/>
            <person name="Smith M.E."/>
        </authorList>
    </citation>
    <scope>NUCLEOTIDE SEQUENCE</scope>
    <source>
        <strain evidence="1">CBS 109366</strain>
    </source>
</reference>
<keyword evidence="2" id="KW-1185">Reference proteome</keyword>
<organism evidence="1 2">
    <name type="scientific">Coemansia nantahalensis</name>
    <dbReference type="NCBI Taxonomy" id="2789366"/>
    <lineage>
        <taxon>Eukaryota</taxon>
        <taxon>Fungi</taxon>
        <taxon>Fungi incertae sedis</taxon>
        <taxon>Zoopagomycota</taxon>
        <taxon>Kickxellomycotina</taxon>
        <taxon>Kickxellomycetes</taxon>
        <taxon>Kickxellales</taxon>
        <taxon>Kickxellaceae</taxon>
        <taxon>Coemansia</taxon>
    </lineage>
</organism>
<sequence length="308" mass="34941">MGQYWHVLCIDNRQSTGHLGKLGEVFYSDPHILEDELLRYRPVDHPVPDSPPVAPLERLPPLIKRRICAFLAAVDVDGLLCVILAIPHMAADGQAALSSHLSWAGKRIITLGDYAEDLPQNLLTADEEKRLLNRGDQTSYVLDVDVFDKRCMSDLSKAYPRAHRFTATRDLLLLFMRIQNRLRRRSSVSLERVVRPPPSQPANAVLRNLTLKQYYRSDSHCCSQFCGRCKDNKDDDASFGLGQVVLIMTCWSQDTSTAFHADWTVDDVHGEWAGHRLDIAALENVPADWEDVTETVRAKLMRLRDQPE</sequence>
<accession>A0ACC1K7W9</accession>
<evidence type="ECO:0000313" key="1">
    <source>
        <dbReference type="EMBL" id="KAJ2775156.1"/>
    </source>
</evidence>
<dbReference type="EMBL" id="JANBUJ010000034">
    <property type="protein sequence ID" value="KAJ2775156.1"/>
    <property type="molecule type" value="Genomic_DNA"/>
</dbReference>
<proteinExistence type="predicted"/>